<keyword evidence="5" id="KW-0418">Kinase</keyword>
<evidence type="ECO:0000259" key="10">
    <source>
        <dbReference type="PROSITE" id="PS50011"/>
    </source>
</evidence>
<evidence type="ECO:0000313" key="11">
    <source>
        <dbReference type="EMBL" id="RJE20032.1"/>
    </source>
</evidence>
<keyword evidence="3" id="KW-0808">Transferase</keyword>
<evidence type="ECO:0000256" key="4">
    <source>
        <dbReference type="ARBA" id="ARBA00022741"/>
    </source>
</evidence>
<keyword evidence="2" id="KW-0723">Serine/threonine-protein kinase</keyword>
<feature type="binding site" evidence="9">
    <location>
        <position position="72"/>
    </location>
    <ligand>
        <name>ATP</name>
        <dbReference type="ChEBI" id="CHEBI:30616"/>
    </ligand>
</feature>
<dbReference type="GO" id="GO:0000245">
    <property type="term" value="P:spliceosomal complex assembly"/>
    <property type="evidence" value="ECO:0007669"/>
    <property type="project" value="TreeGrafter"/>
</dbReference>
<dbReference type="SMART" id="SM00220">
    <property type="entry name" value="S_TKc"/>
    <property type="match status" value="1"/>
</dbReference>
<evidence type="ECO:0000256" key="7">
    <source>
        <dbReference type="ARBA" id="ARBA00047899"/>
    </source>
</evidence>
<dbReference type="SUPFAM" id="SSF56112">
    <property type="entry name" value="Protein kinase-like (PK-like)"/>
    <property type="match status" value="1"/>
</dbReference>
<keyword evidence="4 9" id="KW-0547">Nucleotide-binding</keyword>
<dbReference type="STRING" id="2070753.A0A3A2ZA96"/>
<dbReference type="InterPro" id="IPR011009">
    <property type="entry name" value="Kinase-like_dom_sf"/>
</dbReference>
<comment type="catalytic activity">
    <reaction evidence="8">
        <text>L-seryl-[protein] + ATP = O-phospho-L-seryl-[protein] + ADP + H(+)</text>
        <dbReference type="Rhea" id="RHEA:17989"/>
        <dbReference type="Rhea" id="RHEA-COMP:9863"/>
        <dbReference type="Rhea" id="RHEA-COMP:11604"/>
        <dbReference type="ChEBI" id="CHEBI:15378"/>
        <dbReference type="ChEBI" id="CHEBI:29999"/>
        <dbReference type="ChEBI" id="CHEBI:30616"/>
        <dbReference type="ChEBI" id="CHEBI:83421"/>
        <dbReference type="ChEBI" id="CHEBI:456216"/>
        <dbReference type="EC" id="2.7.11.1"/>
    </reaction>
</comment>
<evidence type="ECO:0000256" key="6">
    <source>
        <dbReference type="ARBA" id="ARBA00022840"/>
    </source>
</evidence>
<gene>
    <name evidence="11" type="ORF">PHISCL_07623</name>
</gene>
<proteinExistence type="predicted"/>
<sequence length="250" mass="28119">MYAIEKFHYVPDEDVEDICMYKPGGYHPVKLGEIFQNGGSSKYRILQKLGSGSFATVWLAEDLLKGRYVALKILISDATANGNEAQILRWLDNQSRGHPGYRHVAHLLDCFQIKGPNGTHDVLIMEPMVSLFWLHREATDIISSHGKSFIHQMISGLLYLHSLQVMHGDLHLSNIGLALPDLDKYSESELSFAFDDPEPTIVLPLRPEDQTNSLPTYVIRPISLAELVLEQLRTSKSTDLCVRIMDFGNG</sequence>
<evidence type="ECO:0000313" key="12">
    <source>
        <dbReference type="Proteomes" id="UP000266188"/>
    </source>
</evidence>
<dbReference type="Pfam" id="PF00069">
    <property type="entry name" value="Pkinase"/>
    <property type="match status" value="1"/>
</dbReference>
<evidence type="ECO:0000256" key="8">
    <source>
        <dbReference type="ARBA" id="ARBA00048679"/>
    </source>
</evidence>
<dbReference type="InterPro" id="IPR051334">
    <property type="entry name" value="SRPK"/>
</dbReference>
<dbReference type="GO" id="GO:0005524">
    <property type="term" value="F:ATP binding"/>
    <property type="evidence" value="ECO:0007669"/>
    <property type="project" value="UniProtKB-UniRule"/>
</dbReference>
<dbReference type="PROSITE" id="PS50011">
    <property type="entry name" value="PROTEIN_KINASE_DOM"/>
    <property type="match status" value="1"/>
</dbReference>
<dbReference type="GO" id="GO:0005737">
    <property type="term" value="C:cytoplasm"/>
    <property type="evidence" value="ECO:0007669"/>
    <property type="project" value="TreeGrafter"/>
</dbReference>
<reference evidence="12" key="1">
    <citation type="submission" date="2017-02" db="EMBL/GenBank/DDBJ databases">
        <authorList>
            <person name="Tafer H."/>
            <person name="Lopandic K."/>
        </authorList>
    </citation>
    <scope>NUCLEOTIDE SEQUENCE [LARGE SCALE GENOMIC DNA]</scope>
    <source>
        <strain evidence="12">CBS 366.77</strain>
    </source>
</reference>
<accession>A0A3A2ZA96</accession>
<dbReference type="Gene3D" id="1.10.510.10">
    <property type="entry name" value="Transferase(Phosphotransferase) domain 1"/>
    <property type="match status" value="1"/>
</dbReference>
<dbReference type="PANTHER" id="PTHR47634">
    <property type="entry name" value="PROTEIN KINASE DOMAIN-CONTAINING PROTEIN-RELATED"/>
    <property type="match status" value="1"/>
</dbReference>
<comment type="catalytic activity">
    <reaction evidence="7">
        <text>L-threonyl-[protein] + ATP = O-phospho-L-threonyl-[protein] + ADP + H(+)</text>
        <dbReference type="Rhea" id="RHEA:46608"/>
        <dbReference type="Rhea" id="RHEA-COMP:11060"/>
        <dbReference type="Rhea" id="RHEA-COMP:11605"/>
        <dbReference type="ChEBI" id="CHEBI:15378"/>
        <dbReference type="ChEBI" id="CHEBI:30013"/>
        <dbReference type="ChEBI" id="CHEBI:30616"/>
        <dbReference type="ChEBI" id="CHEBI:61977"/>
        <dbReference type="ChEBI" id="CHEBI:456216"/>
        <dbReference type="EC" id="2.7.11.1"/>
    </reaction>
</comment>
<evidence type="ECO:0000256" key="9">
    <source>
        <dbReference type="PROSITE-ProRule" id="PRU10141"/>
    </source>
</evidence>
<dbReference type="PROSITE" id="PS00107">
    <property type="entry name" value="PROTEIN_KINASE_ATP"/>
    <property type="match status" value="1"/>
</dbReference>
<protein>
    <recommendedName>
        <fullName evidence="1">non-specific serine/threonine protein kinase</fullName>
        <ecNumber evidence="1">2.7.11.1</ecNumber>
    </recommendedName>
</protein>
<dbReference type="EMBL" id="MVGC01000345">
    <property type="protein sequence ID" value="RJE20032.1"/>
    <property type="molecule type" value="Genomic_DNA"/>
</dbReference>
<organism evidence="11 12">
    <name type="scientific">Aspergillus sclerotialis</name>
    <dbReference type="NCBI Taxonomy" id="2070753"/>
    <lineage>
        <taxon>Eukaryota</taxon>
        <taxon>Fungi</taxon>
        <taxon>Dikarya</taxon>
        <taxon>Ascomycota</taxon>
        <taxon>Pezizomycotina</taxon>
        <taxon>Eurotiomycetes</taxon>
        <taxon>Eurotiomycetidae</taxon>
        <taxon>Eurotiales</taxon>
        <taxon>Aspergillaceae</taxon>
        <taxon>Aspergillus</taxon>
        <taxon>Aspergillus subgen. Polypaecilum</taxon>
    </lineage>
</organism>
<dbReference type="Proteomes" id="UP000266188">
    <property type="component" value="Unassembled WGS sequence"/>
</dbReference>
<dbReference type="OrthoDB" id="5979581at2759"/>
<dbReference type="InterPro" id="IPR000719">
    <property type="entry name" value="Prot_kinase_dom"/>
</dbReference>
<dbReference type="InterPro" id="IPR017441">
    <property type="entry name" value="Protein_kinase_ATP_BS"/>
</dbReference>
<dbReference type="EC" id="2.7.11.1" evidence="1"/>
<dbReference type="AlphaFoldDB" id="A0A3A2ZA96"/>
<evidence type="ECO:0000256" key="3">
    <source>
        <dbReference type="ARBA" id="ARBA00022679"/>
    </source>
</evidence>
<keyword evidence="12" id="KW-1185">Reference proteome</keyword>
<dbReference type="PANTHER" id="PTHR47634:SF9">
    <property type="entry name" value="PROTEIN KINASE DOMAIN-CONTAINING PROTEIN-RELATED"/>
    <property type="match status" value="1"/>
</dbReference>
<evidence type="ECO:0000256" key="2">
    <source>
        <dbReference type="ARBA" id="ARBA00022527"/>
    </source>
</evidence>
<dbReference type="GO" id="GO:0004674">
    <property type="term" value="F:protein serine/threonine kinase activity"/>
    <property type="evidence" value="ECO:0007669"/>
    <property type="project" value="UniProtKB-KW"/>
</dbReference>
<dbReference type="GO" id="GO:0005634">
    <property type="term" value="C:nucleus"/>
    <property type="evidence" value="ECO:0007669"/>
    <property type="project" value="TreeGrafter"/>
</dbReference>
<evidence type="ECO:0000256" key="5">
    <source>
        <dbReference type="ARBA" id="ARBA00022777"/>
    </source>
</evidence>
<evidence type="ECO:0000256" key="1">
    <source>
        <dbReference type="ARBA" id="ARBA00012513"/>
    </source>
</evidence>
<name>A0A3A2ZA96_9EURO</name>
<feature type="domain" description="Protein kinase" evidence="10">
    <location>
        <begin position="43"/>
        <end position="250"/>
    </location>
</feature>
<comment type="caution">
    <text evidence="11">The sequence shown here is derived from an EMBL/GenBank/DDBJ whole genome shotgun (WGS) entry which is preliminary data.</text>
</comment>
<dbReference type="GO" id="GO:0050684">
    <property type="term" value="P:regulation of mRNA processing"/>
    <property type="evidence" value="ECO:0007669"/>
    <property type="project" value="TreeGrafter"/>
</dbReference>
<dbReference type="Gene3D" id="3.30.200.20">
    <property type="entry name" value="Phosphorylase Kinase, domain 1"/>
    <property type="match status" value="1"/>
</dbReference>
<keyword evidence="6 9" id="KW-0067">ATP-binding</keyword>